<sequence length="296" mass="32104">MAFHECMCASVQQHVQARRQTPEEGVCVCILLNPLCFPAPNVSLLPPGHVRAQENKVLEGKECKPHSQPWQTALFQGVRLICGGVLIEDNWVLTAAHCQKKKYMVRMGEHSLKKKDESEQEGRGSVHPAPCYNNSKNNHSYDVMLIQLRGRVSLGPKVKPIKLADHCPQVGQKCTISGWGTVTSPREKFPDTLNCAEVKIIPQDQCEKAYPGQVTDSMVCAGDSSGADTCQVSAFGNSLFYLLIFGCAGSPWLCLGFLQLQRTGWGVWGGGGGGSSSLRCASLSLLSCCRVQALGA</sequence>
<accession>A0A8C0AE48</accession>
<dbReference type="GO" id="GO:0030141">
    <property type="term" value="C:secretory granule"/>
    <property type="evidence" value="ECO:0007669"/>
    <property type="project" value="TreeGrafter"/>
</dbReference>
<feature type="region of interest" description="Disordered" evidence="2">
    <location>
        <begin position="111"/>
        <end position="131"/>
    </location>
</feature>
<keyword evidence="1" id="KW-1015">Disulfide bond</keyword>
<dbReference type="AlphaFoldDB" id="A0A8C0AE48"/>
<dbReference type="GO" id="GO:0006508">
    <property type="term" value="P:proteolysis"/>
    <property type="evidence" value="ECO:0007669"/>
    <property type="project" value="InterPro"/>
</dbReference>
<evidence type="ECO:0000256" key="2">
    <source>
        <dbReference type="SAM" id="MobiDB-lite"/>
    </source>
</evidence>
<evidence type="ECO:0000256" key="1">
    <source>
        <dbReference type="ARBA" id="ARBA00023157"/>
    </source>
</evidence>
<reference evidence="4" key="1">
    <citation type="submission" date="2019-05" db="EMBL/GenBank/DDBJ databases">
        <authorList>
            <person name="Zhang S."/>
            <person name="Liu J."/>
        </authorList>
    </citation>
    <scope>NUCLEOTIDE SEQUENCE [LARGE SCALE GENOMIC DNA]</scope>
</reference>
<dbReference type="CDD" id="cd00190">
    <property type="entry name" value="Tryp_SPc"/>
    <property type="match status" value="1"/>
</dbReference>
<dbReference type="Gene3D" id="2.40.10.10">
    <property type="entry name" value="Trypsin-like serine proteases"/>
    <property type="match status" value="2"/>
</dbReference>
<dbReference type="Proteomes" id="UP000694520">
    <property type="component" value="Chromosome 20"/>
</dbReference>
<dbReference type="PANTHER" id="PTHR24271:SF62">
    <property type="entry name" value="KALLIKREIN-8"/>
    <property type="match status" value="1"/>
</dbReference>
<dbReference type="InterPro" id="IPR009003">
    <property type="entry name" value="Peptidase_S1_PA"/>
</dbReference>
<dbReference type="InterPro" id="IPR018114">
    <property type="entry name" value="TRYPSIN_HIS"/>
</dbReference>
<dbReference type="SMART" id="SM00020">
    <property type="entry name" value="Tryp_SPc"/>
    <property type="match status" value="1"/>
</dbReference>
<feature type="domain" description="Peptidase S1" evidence="3">
    <location>
        <begin position="57"/>
        <end position="296"/>
    </location>
</feature>
<dbReference type="GO" id="GO:0048812">
    <property type="term" value="P:neuron projection morphogenesis"/>
    <property type="evidence" value="ECO:0007669"/>
    <property type="project" value="TreeGrafter"/>
</dbReference>
<dbReference type="GeneTree" id="ENSGT01020000230389"/>
<evidence type="ECO:0000259" key="3">
    <source>
        <dbReference type="PROSITE" id="PS50240"/>
    </source>
</evidence>
<dbReference type="Ensembl" id="ENSBGRT00000029346.1">
    <property type="protein sequence ID" value="ENSBGRP00000025424.1"/>
    <property type="gene ID" value="ENSBGRG00000015990.1"/>
</dbReference>
<name>A0A8C0AE48_BOSMU</name>
<evidence type="ECO:0000313" key="4">
    <source>
        <dbReference type="Ensembl" id="ENSBGRP00000025424.1"/>
    </source>
</evidence>
<reference evidence="4" key="3">
    <citation type="submission" date="2025-09" db="UniProtKB">
        <authorList>
            <consortium name="Ensembl"/>
        </authorList>
    </citation>
    <scope>IDENTIFICATION</scope>
</reference>
<protein>
    <submittedName>
        <fullName evidence="4">Kallikrein related peptidase 8</fullName>
    </submittedName>
</protein>
<keyword evidence="5" id="KW-1185">Reference proteome</keyword>
<dbReference type="Pfam" id="PF00089">
    <property type="entry name" value="Trypsin"/>
    <property type="match status" value="1"/>
</dbReference>
<feature type="compositionally biased region" description="Basic and acidic residues" evidence="2">
    <location>
        <begin position="111"/>
        <end position="124"/>
    </location>
</feature>
<dbReference type="PROSITE" id="PS50240">
    <property type="entry name" value="TRYPSIN_DOM"/>
    <property type="match status" value="1"/>
</dbReference>
<dbReference type="InterPro" id="IPR043504">
    <property type="entry name" value="Peptidase_S1_PA_chymotrypsin"/>
</dbReference>
<dbReference type="FunFam" id="2.40.10.10:FF:000166">
    <property type="entry name" value="Trypsin"/>
    <property type="match status" value="1"/>
</dbReference>
<reference evidence="4" key="2">
    <citation type="submission" date="2025-08" db="UniProtKB">
        <authorList>
            <consortium name="Ensembl"/>
        </authorList>
    </citation>
    <scope>IDENTIFICATION</scope>
</reference>
<evidence type="ECO:0000313" key="5">
    <source>
        <dbReference type="Proteomes" id="UP000694520"/>
    </source>
</evidence>
<dbReference type="GO" id="GO:0004252">
    <property type="term" value="F:serine-type endopeptidase activity"/>
    <property type="evidence" value="ECO:0007669"/>
    <property type="project" value="InterPro"/>
</dbReference>
<dbReference type="InterPro" id="IPR001314">
    <property type="entry name" value="Peptidase_S1A"/>
</dbReference>
<dbReference type="InterPro" id="IPR001254">
    <property type="entry name" value="Trypsin_dom"/>
</dbReference>
<organism evidence="4 5">
    <name type="scientific">Bos mutus grunniens</name>
    <name type="common">Wild yak</name>
    <name type="synonym">Bos grunniens</name>
    <dbReference type="NCBI Taxonomy" id="30521"/>
    <lineage>
        <taxon>Eukaryota</taxon>
        <taxon>Metazoa</taxon>
        <taxon>Chordata</taxon>
        <taxon>Craniata</taxon>
        <taxon>Vertebrata</taxon>
        <taxon>Euteleostomi</taxon>
        <taxon>Mammalia</taxon>
        <taxon>Eutheria</taxon>
        <taxon>Laurasiatheria</taxon>
        <taxon>Artiodactyla</taxon>
        <taxon>Ruminantia</taxon>
        <taxon>Pecora</taxon>
        <taxon>Bovidae</taxon>
        <taxon>Bovinae</taxon>
        <taxon>Bos</taxon>
    </lineage>
</organism>
<dbReference type="GO" id="GO:0007613">
    <property type="term" value="P:memory"/>
    <property type="evidence" value="ECO:0007669"/>
    <property type="project" value="TreeGrafter"/>
</dbReference>
<dbReference type="PRINTS" id="PR00722">
    <property type="entry name" value="CHYMOTRYPSIN"/>
</dbReference>
<dbReference type="PANTHER" id="PTHR24271">
    <property type="entry name" value="KALLIKREIN-RELATED"/>
    <property type="match status" value="1"/>
</dbReference>
<proteinExistence type="predicted"/>
<dbReference type="PROSITE" id="PS00134">
    <property type="entry name" value="TRYPSIN_HIS"/>
    <property type="match status" value="1"/>
</dbReference>
<dbReference type="SUPFAM" id="SSF50494">
    <property type="entry name" value="Trypsin-like serine proteases"/>
    <property type="match status" value="1"/>
</dbReference>